<dbReference type="InterPro" id="IPR058624">
    <property type="entry name" value="MdtA-like_HH"/>
</dbReference>
<evidence type="ECO:0000256" key="3">
    <source>
        <dbReference type="SAM" id="Coils"/>
    </source>
</evidence>
<feature type="transmembrane region" description="Helical" evidence="4">
    <location>
        <begin position="9"/>
        <end position="27"/>
    </location>
</feature>
<dbReference type="Gene3D" id="2.40.50.100">
    <property type="match status" value="2"/>
</dbReference>
<evidence type="ECO:0000256" key="1">
    <source>
        <dbReference type="ARBA" id="ARBA00004196"/>
    </source>
</evidence>
<dbReference type="Pfam" id="PF25990">
    <property type="entry name" value="Beta-barrel_YknX"/>
    <property type="match status" value="1"/>
</dbReference>
<keyword evidence="4" id="KW-0812">Transmembrane</keyword>
<comment type="subcellular location">
    <subcellularLocation>
        <location evidence="1">Cell envelope</location>
    </subcellularLocation>
</comment>
<comment type="caution">
    <text evidence="8">The sequence shown here is derived from an EMBL/GenBank/DDBJ whole genome shotgun (WGS) entry which is preliminary data.</text>
</comment>
<accession>A0A9D7XGZ5</accession>
<dbReference type="Gene3D" id="6.20.50.140">
    <property type="match status" value="1"/>
</dbReference>
<evidence type="ECO:0000259" key="6">
    <source>
        <dbReference type="Pfam" id="PF25917"/>
    </source>
</evidence>
<feature type="coiled-coil region" evidence="3">
    <location>
        <begin position="124"/>
        <end position="189"/>
    </location>
</feature>
<keyword evidence="2 3" id="KW-0175">Coiled coil</keyword>
<feature type="domain" description="Multidrug resistance protein MdtA-like barrel-sandwich hybrid" evidence="6">
    <location>
        <begin position="64"/>
        <end position="235"/>
    </location>
</feature>
<dbReference type="Pfam" id="PF25917">
    <property type="entry name" value="BSH_RND"/>
    <property type="match status" value="1"/>
</dbReference>
<dbReference type="AlphaFoldDB" id="A0A9D7XGZ5"/>
<evidence type="ECO:0000256" key="2">
    <source>
        <dbReference type="ARBA" id="ARBA00023054"/>
    </source>
</evidence>
<keyword evidence="4" id="KW-1133">Transmembrane helix</keyword>
<feature type="domain" description="YknX-like beta-barrel" evidence="7">
    <location>
        <begin position="255"/>
        <end position="325"/>
    </location>
</feature>
<evidence type="ECO:0000259" key="5">
    <source>
        <dbReference type="Pfam" id="PF25876"/>
    </source>
</evidence>
<evidence type="ECO:0000313" key="8">
    <source>
        <dbReference type="EMBL" id="MBK9717178.1"/>
    </source>
</evidence>
<feature type="domain" description="Multidrug resistance protein MdtA-like alpha-helical hairpin" evidence="5">
    <location>
        <begin position="125"/>
        <end position="186"/>
    </location>
</feature>
<dbReference type="GO" id="GO:0015562">
    <property type="term" value="F:efflux transmembrane transporter activity"/>
    <property type="evidence" value="ECO:0007669"/>
    <property type="project" value="InterPro"/>
</dbReference>
<dbReference type="Gene3D" id="2.40.30.170">
    <property type="match status" value="1"/>
</dbReference>
<organism evidence="8 9">
    <name type="scientific">Candidatus Defluviibacterium haderslevense</name>
    <dbReference type="NCBI Taxonomy" id="2981993"/>
    <lineage>
        <taxon>Bacteria</taxon>
        <taxon>Pseudomonadati</taxon>
        <taxon>Bacteroidota</taxon>
        <taxon>Saprospiria</taxon>
        <taxon>Saprospirales</taxon>
        <taxon>Saprospiraceae</taxon>
        <taxon>Candidatus Defluviibacterium</taxon>
    </lineage>
</organism>
<reference evidence="8 9" key="1">
    <citation type="submission" date="2020-10" db="EMBL/GenBank/DDBJ databases">
        <title>Connecting structure to function with the recovery of over 1000 high-quality activated sludge metagenome-assembled genomes encoding full-length rRNA genes using long-read sequencing.</title>
        <authorList>
            <person name="Singleton C.M."/>
            <person name="Petriglieri F."/>
            <person name="Kristensen J.M."/>
            <person name="Kirkegaard R.H."/>
            <person name="Michaelsen T.Y."/>
            <person name="Andersen M.H."/>
            <person name="Karst S.M."/>
            <person name="Dueholm M.S."/>
            <person name="Nielsen P.H."/>
            <person name="Albertsen M."/>
        </authorList>
    </citation>
    <scope>NUCLEOTIDE SEQUENCE [LARGE SCALE GENOMIC DNA]</scope>
    <source>
        <strain evidence="8">Ribe_18-Q3-R11-54_BAT3C.373</strain>
    </source>
</reference>
<proteinExistence type="predicted"/>
<dbReference type="GO" id="GO:0030313">
    <property type="term" value="C:cell envelope"/>
    <property type="evidence" value="ECO:0007669"/>
    <property type="project" value="UniProtKB-SubCell"/>
</dbReference>
<dbReference type="PANTHER" id="PTHR32347:SF27">
    <property type="entry name" value="RND EFFLUX PUMP MEMBRANE FUSION PROTEIN BARREL-SANDWICH DOMAIN-CONTAINING PROTEIN"/>
    <property type="match status" value="1"/>
</dbReference>
<dbReference type="InterPro" id="IPR058636">
    <property type="entry name" value="Beta-barrel_YknX"/>
</dbReference>
<dbReference type="InterPro" id="IPR050465">
    <property type="entry name" value="UPF0194_transport"/>
</dbReference>
<keyword evidence="4" id="KW-0472">Membrane</keyword>
<evidence type="ECO:0000256" key="4">
    <source>
        <dbReference type="SAM" id="Phobius"/>
    </source>
</evidence>
<dbReference type="EMBL" id="JADKFW010000004">
    <property type="protein sequence ID" value="MBK9717178.1"/>
    <property type="molecule type" value="Genomic_DNA"/>
</dbReference>
<dbReference type="Pfam" id="PF25876">
    <property type="entry name" value="HH_MFP_RND"/>
    <property type="match status" value="1"/>
</dbReference>
<gene>
    <name evidence="8" type="ORF">IPO85_06640</name>
</gene>
<dbReference type="SUPFAM" id="SSF111369">
    <property type="entry name" value="HlyD-like secretion proteins"/>
    <property type="match status" value="2"/>
</dbReference>
<dbReference type="Proteomes" id="UP000808349">
    <property type="component" value="Unassembled WGS sequence"/>
</dbReference>
<dbReference type="InterPro" id="IPR058625">
    <property type="entry name" value="MdtA-like_BSH"/>
</dbReference>
<dbReference type="PANTHER" id="PTHR32347">
    <property type="entry name" value="EFFLUX SYSTEM COMPONENT YKNX-RELATED"/>
    <property type="match status" value="1"/>
</dbReference>
<evidence type="ECO:0000313" key="9">
    <source>
        <dbReference type="Proteomes" id="UP000808349"/>
    </source>
</evidence>
<dbReference type="Gene3D" id="1.10.287.470">
    <property type="entry name" value="Helix hairpin bin"/>
    <property type="match status" value="1"/>
</dbReference>
<sequence length="472" mass="51828">MTTPKKRNWWIWILSGLILLLIGAAIYKSKMTPKGVAVITEKAGARDIVETVSASGKIYPETEIKISSDVSGEVVELYVKEGDSVRVGQVLARVNPDAYKSAVERGAAGVNVARSQAGASKTGINTAKAQRDQVNAQFQNAKKNLDRSKQLFKDGIISQSDLDLAETQYKNLESNLRSAESSIEAAIRQTESASYQVKDAEALFREQKTNLGRATIKAPASGIISKLNVEKGERVVGTIQMSGTELMRIADFNAMEVQVEVSENDIVRVNVGNETIIEVDAYQNKKFKGQVTEVSNSASNLNSLTGISTDQVTKFVVKVRIDKTSYADLIKNTNSSPFKPGMSATVEIKTNTVTNKLSIPIQAVTAYDPEAELKKKSKAIDKPENVKLQEEEKKEISNNHFKEAVYIKMGDTVTRKDVITGIQDQNYIQIIEGLNENDEVVIGPYTAISKDLKAGSKVYIKKEEPEKDAKKK</sequence>
<evidence type="ECO:0000259" key="7">
    <source>
        <dbReference type="Pfam" id="PF25990"/>
    </source>
</evidence>
<name>A0A9D7XGZ5_9BACT</name>
<protein>
    <submittedName>
        <fullName evidence="8">Efflux RND transporter periplasmic adaptor subunit</fullName>
    </submittedName>
</protein>